<evidence type="ECO:0000259" key="20">
    <source>
        <dbReference type="PROSITE" id="PS51168"/>
    </source>
</evidence>
<evidence type="ECO:0000256" key="12">
    <source>
        <dbReference type="ARBA" id="ARBA00023222"/>
    </source>
</evidence>
<proteinExistence type="predicted"/>
<dbReference type="Gene3D" id="1.20.59.10">
    <property type="entry name" value="Chorismate mutase"/>
    <property type="match status" value="1"/>
</dbReference>
<feature type="domain" description="Prephenate dehydratase" evidence="21">
    <location>
        <begin position="113"/>
        <end position="289"/>
    </location>
</feature>
<comment type="pathway">
    <text evidence="4">Amino-acid biosynthesis; L-phenylalanine biosynthesis; phenylpyruvate from prephenate: step 1/1.</text>
</comment>
<dbReference type="PROSITE" id="PS51168">
    <property type="entry name" value="CHORISMATE_MUT_2"/>
    <property type="match status" value="1"/>
</dbReference>
<comment type="subcellular location">
    <subcellularLocation>
        <location evidence="3">Cytoplasm</location>
    </subcellularLocation>
</comment>
<dbReference type="SMART" id="SM00830">
    <property type="entry name" value="CM_2"/>
    <property type="match status" value="1"/>
</dbReference>
<evidence type="ECO:0000256" key="15">
    <source>
        <dbReference type="ARBA" id="ARBA00023268"/>
    </source>
</evidence>
<keyword evidence="11" id="KW-0057">Aromatic amino acid biosynthesis</keyword>
<dbReference type="PROSITE" id="PS51171">
    <property type="entry name" value="PREPHENATE_DEHYDR_3"/>
    <property type="match status" value="1"/>
</dbReference>
<keyword evidence="9" id="KW-0963">Cytoplasm</keyword>
<dbReference type="GO" id="GO:0009094">
    <property type="term" value="P:L-phenylalanine biosynthetic process"/>
    <property type="evidence" value="ECO:0007669"/>
    <property type="project" value="UniProtKB-KW"/>
</dbReference>
<dbReference type="PROSITE" id="PS51671">
    <property type="entry name" value="ACT"/>
    <property type="match status" value="1"/>
</dbReference>
<dbReference type="Proteomes" id="UP000824128">
    <property type="component" value="Unassembled WGS sequence"/>
</dbReference>
<dbReference type="AlphaFoldDB" id="A0A9D1N476"/>
<evidence type="ECO:0000256" key="1">
    <source>
        <dbReference type="ARBA" id="ARBA00000824"/>
    </source>
</evidence>
<evidence type="ECO:0000256" key="10">
    <source>
        <dbReference type="ARBA" id="ARBA00022605"/>
    </source>
</evidence>
<evidence type="ECO:0000256" key="19">
    <source>
        <dbReference type="PIRSR" id="PIRSR001500-2"/>
    </source>
</evidence>
<evidence type="ECO:0000256" key="2">
    <source>
        <dbReference type="ARBA" id="ARBA00002364"/>
    </source>
</evidence>
<dbReference type="GO" id="GO:0005737">
    <property type="term" value="C:cytoplasm"/>
    <property type="evidence" value="ECO:0007669"/>
    <property type="project" value="UniProtKB-SubCell"/>
</dbReference>
<dbReference type="InterPro" id="IPR001086">
    <property type="entry name" value="Preph_deHydtase"/>
</dbReference>
<evidence type="ECO:0000313" key="24">
    <source>
        <dbReference type="Proteomes" id="UP000824128"/>
    </source>
</evidence>
<feature type="domain" description="ACT" evidence="22">
    <location>
        <begin position="301"/>
        <end position="381"/>
    </location>
</feature>
<accession>A0A9D1N476</accession>
<evidence type="ECO:0000256" key="8">
    <source>
        <dbReference type="ARBA" id="ARBA00021872"/>
    </source>
</evidence>
<keyword evidence="14" id="KW-0456">Lyase</keyword>
<evidence type="ECO:0000256" key="17">
    <source>
        <dbReference type="ARBA" id="ARBA00031520"/>
    </source>
</evidence>
<evidence type="ECO:0000259" key="21">
    <source>
        <dbReference type="PROSITE" id="PS51171"/>
    </source>
</evidence>
<reference evidence="23" key="2">
    <citation type="journal article" date="2021" name="PeerJ">
        <title>Extensive microbial diversity within the chicken gut microbiome revealed by metagenomics and culture.</title>
        <authorList>
            <person name="Gilroy R."/>
            <person name="Ravi A."/>
            <person name="Getino M."/>
            <person name="Pursley I."/>
            <person name="Horton D.L."/>
            <person name="Alikhan N.F."/>
            <person name="Baker D."/>
            <person name="Gharbi K."/>
            <person name="Hall N."/>
            <person name="Watson M."/>
            <person name="Adriaenssens E.M."/>
            <person name="Foster-Nyarko E."/>
            <person name="Jarju S."/>
            <person name="Secka A."/>
            <person name="Antonio M."/>
            <person name="Oren A."/>
            <person name="Chaudhuri R.R."/>
            <person name="La Ragione R."/>
            <person name="Hildebrand F."/>
            <person name="Pallen M.J."/>
        </authorList>
    </citation>
    <scope>NUCLEOTIDE SEQUENCE</scope>
    <source>
        <strain evidence="23">ChiGjej2B2-16831</strain>
    </source>
</reference>
<keyword evidence="13" id="KW-0413">Isomerase</keyword>
<evidence type="ECO:0000256" key="3">
    <source>
        <dbReference type="ARBA" id="ARBA00004496"/>
    </source>
</evidence>
<comment type="function">
    <text evidence="2">Catalyzes the Claisen rearrangement of chorismate to prephenate and the decarboxylation/dehydration of prephenate to phenylpyruvate.</text>
</comment>
<dbReference type="CDD" id="cd04905">
    <property type="entry name" value="ACT_CM-PDT"/>
    <property type="match status" value="1"/>
</dbReference>
<evidence type="ECO:0000256" key="13">
    <source>
        <dbReference type="ARBA" id="ARBA00023235"/>
    </source>
</evidence>
<dbReference type="PANTHER" id="PTHR21022:SF19">
    <property type="entry name" value="PREPHENATE DEHYDRATASE-RELATED"/>
    <property type="match status" value="1"/>
</dbReference>
<evidence type="ECO:0000256" key="6">
    <source>
        <dbReference type="ARBA" id="ARBA00013147"/>
    </source>
</evidence>
<evidence type="ECO:0000256" key="11">
    <source>
        <dbReference type="ARBA" id="ARBA00023141"/>
    </source>
</evidence>
<dbReference type="Pfam" id="PF01817">
    <property type="entry name" value="CM_2"/>
    <property type="match status" value="1"/>
</dbReference>
<dbReference type="CDD" id="cd13631">
    <property type="entry name" value="PBP2_Ct-PDT_like"/>
    <property type="match status" value="1"/>
</dbReference>
<evidence type="ECO:0000256" key="18">
    <source>
        <dbReference type="ARBA" id="ARBA00047848"/>
    </source>
</evidence>
<comment type="pathway">
    <text evidence="5">Metabolic intermediate biosynthesis; prephenate biosynthesis; prephenate from chorismate: step 1/1.</text>
</comment>
<dbReference type="GO" id="GO:0004106">
    <property type="term" value="F:chorismate mutase activity"/>
    <property type="evidence" value="ECO:0007669"/>
    <property type="project" value="UniProtKB-EC"/>
</dbReference>
<comment type="catalytic activity">
    <reaction evidence="18">
        <text>prephenate + H(+) = 3-phenylpyruvate + CO2 + H2O</text>
        <dbReference type="Rhea" id="RHEA:21648"/>
        <dbReference type="ChEBI" id="CHEBI:15377"/>
        <dbReference type="ChEBI" id="CHEBI:15378"/>
        <dbReference type="ChEBI" id="CHEBI:16526"/>
        <dbReference type="ChEBI" id="CHEBI:18005"/>
        <dbReference type="ChEBI" id="CHEBI:29934"/>
        <dbReference type="EC" id="4.2.1.51"/>
    </reaction>
</comment>
<dbReference type="PIRSF" id="PIRSF001500">
    <property type="entry name" value="Chor_mut_pdt_Ppr"/>
    <property type="match status" value="1"/>
</dbReference>
<dbReference type="Pfam" id="PF00800">
    <property type="entry name" value="PDT"/>
    <property type="match status" value="1"/>
</dbReference>
<keyword evidence="10" id="KW-0028">Amino-acid biosynthesis</keyword>
<evidence type="ECO:0000259" key="22">
    <source>
        <dbReference type="PROSITE" id="PS51671"/>
    </source>
</evidence>
<evidence type="ECO:0000313" key="23">
    <source>
        <dbReference type="EMBL" id="HIU94858.1"/>
    </source>
</evidence>
<dbReference type="InterPro" id="IPR002701">
    <property type="entry name" value="CM_II_prokaryot"/>
</dbReference>
<keyword evidence="12" id="KW-0584">Phenylalanine biosynthesis</keyword>
<dbReference type="Gene3D" id="3.40.190.10">
    <property type="entry name" value="Periplasmic binding protein-like II"/>
    <property type="match status" value="2"/>
</dbReference>
<feature type="domain" description="Chorismate mutase" evidence="20">
    <location>
        <begin position="1"/>
        <end position="87"/>
    </location>
</feature>
<dbReference type="InterPro" id="IPR045865">
    <property type="entry name" value="ACT-like_dom_sf"/>
</dbReference>
<comment type="catalytic activity">
    <reaction evidence="1">
        <text>chorismate = prephenate</text>
        <dbReference type="Rhea" id="RHEA:13897"/>
        <dbReference type="ChEBI" id="CHEBI:29748"/>
        <dbReference type="ChEBI" id="CHEBI:29934"/>
        <dbReference type="EC" id="5.4.99.5"/>
    </reaction>
</comment>
<dbReference type="InterPro" id="IPR002912">
    <property type="entry name" value="ACT_dom"/>
</dbReference>
<evidence type="ECO:0000256" key="14">
    <source>
        <dbReference type="ARBA" id="ARBA00023239"/>
    </source>
</evidence>
<dbReference type="InterPro" id="IPR018528">
    <property type="entry name" value="Preph_deHydtase_CS"/>
</dbReference>
<gene>
    <name evidence="23" type="ORF">IAD24_06820</name>
</gene>
<dbReference type="PANTHER" id="PTHR21022">
    <property type="entry name" value="PREPHENATE DEHYDRATASE P PROTEIN"/>
    <property type="match status" value="1"/>
</dbReference>
<dbReference type="InterPro" id="IPR008242">
    <property type="entry name" value="Chor_mutase/pphenate_deHydtase"/>
</dbReference>
<dbReference type="EC" id="4.2.1.51" evidence="6"/>
<evidence type="ECO:0000256" key="9">
    <source>
        <dbReference type="ARBA" id="ARBA00022490"/>
    </source>
</evidence>
<dbReference type="SUPFAM" id="SSF48600">
    <property type="entry name" value="Chorismate mutase II"/>
    <property type="match status" value="1"/>
</dbReference>
<name>A0A9D1N476_9FIRM</name>
<dbReference type="InterPro" id="IPR036979">
    <property type="entry name" value="CM_dom_sf"/>
</dbReference>
<dbReference type="EMBL" id="DVNZ01000218">
    <property type="protein sequence ID" value="HIU94858.1"/>
    <property type="molecule type" value="Genomic_DNA"/>
</dbReference>
<dbReference type="PROSITE" id="PS00858">
    <property type="entry name" value="PREPHENATE_DEHYDR_2"/>
    <property type="match status" value="1"/>
</dbReference>
<evidence type="ECO:0000256" key="4">
    <source>
        <dbReference type="ARBA" id="ARBA00004741"/>
    </source>
</evidence>
<sequence length="381" mass="42365">MDDLKTLRARIDELDDGIIDLFRERMAAARDIAACKRESGLGVLNRSREREVLARVTGRAGEELESYAKLLYQTIFEVSRSYQDRLLVDDSAFTARIEAAIQNTPPLFPTKATVACQGVEGAYSQVACDKLFSLPSILYFRQFDGVFQAVQSGMCRYGILPIDNSSNGSVGRVYDLMRNHRFHIARSIRLCVRHSLLAKPGVALSDVKEIFSHEQALGQCSEYLKELRGVKVTVCENTAAAARLVAESDRRDIAAISSPHCAGLYGLSVLNDRVQNSENNYTRFICISKELEIYPGANRISLMLSTAHRPGSLYELLSKFAALGVNLTKLESRPLPGSDFEFVFYFDMEASVLSPDVRKMLASLAASPELFVFLGNYQEVS</sequence>
<evidence type="ECO:0000256" key="7">
    <source>
        <dbReference type="ARBA" id="ARBA00014401"/>
    </source>
</evidence>
<reference evidence="23" key="1">
    <citation type="submission" date="2020-10" db="EMBL/GenBank/DDBJ databases">
        <authorList>
            <person name="Gilroy R."/>
        </authorList>
    </citation>
    <scope>NUCLEOTIDE SEQUENCE</scope>
    <source>
        <strain evidence="23">ChiGjej2B2-16831</strain>
    </source>
</reference>
<protein>
    <recommendedName>
        <fullName evidence="7">Bifunctional chorismate mutase/prephenate dehydratase</fullName>
        <ecNumber evidence="6">4.2.1.51</ecNumber>
    </recommendedName>
    <alternativeName>
        <fullName evidence="17">Chorismate mutase-prephenate dehydratase</fullName>
    </alternativeName>
    <alternativeName>
        <fullName evidence="8">Prephenate dehydratase</fullName>
    </alternativeName>
    <alternativeName>
        <fullName evidence="16">p-protein</fullName>
    </alternativeName>
</protein>
<organism evidence="23 24">
    <name type="scientific">Candidatus Aphodomorpha intestinavium</name>
    <dbReference type="NCBI Taxonomy" id="2840672"/>
    <lineage>
        <taxon>Bacteria</taxon>
        <taxon>Bacillati</taxon>
        <taxon>Bacillota</taxon>
        <taxon>Clostridia</taxon>
        <taxon>Eubacteriales</taxon>
        <taxon>Candidatus Aphodomorpha</taxon>
    </lineage>
</organism>
<evidence type="ECO:0000256" key="5">
    <source>
        <dbReference type="ARBA" id="ARBA00004817"/>
    </source>
</evidence>
<dbReference type="Gene3D" id="3.30.70.260">
    <property type="match status" value="1"/>
</dbReference>
<dbReference type="SUPFAM" id="SSF53850">
    <property type="entry name" value="Periplasmic binding protein-like II"/>
    <property type="match status" value="1"/>
</dbReference>
<dbReference type="InterPro" id="IPR036263">
    <property type="entry name" value="Chorismate_II_sf"/>
</dbReference>
<comment type="caution">
    <text evidence="23">The sequence shown here is derived from an EMBL/GenBank/DDBJ whole genome shotgun (WGS) entry which is preliminary data.</text>
</comment>
<dbReference type="GO" id="GO:0046417">
    <property type="term" value="P:chorismate metabolic process"/>
    <property type="evidence" value="ECO:0007669"/>
    <property type="project" value="InterPro"/>
</dbReference>
<evidence type="ECO:0000256" key="16">
    <source>
        <dbReference type="ARBA" id="ARBA00031175"/>
    </source>
</evidence>
<feature type="site" description="Essential for prephenate dehydratase activity" evidence="19">
    <location>
        <position position="282"/>
    </location>
</feature>
<dbReference type="GO" id="GO:0004664">
    <property type="term" value="F:prephenate dehydratase activity"/>
    <property type="evidence" value="ECO:0007669"/>
    <property type="project" value="UniProtKB-EC"/>
</dbReference>
<keyword evidence="15" id="KW-0511">Multifunctional enzyme</keyword>
<dbReference type="PROSITE" id="PS00857">
    <property type="entry name" value="PREPHENATE_DEHYDR_1"/>
    <property type="match status" value="1"/>
</dbReference>
<dbReference type="SUPFAM" id="SSF55021">
    <property type="entry name" value="ACT-like"/>
    <property type="match status" value="1"/>
</dbReference>